<dbReference type="Proteomes" id="UP000054166">
    <property type="component" value="Unassembled WGS sequence"/>
</dbReference>
<proteinExistence type="predicted"/>
<dbReference type="InParanoid" id="A0A0C3FA64"/>
<dbReference type="HOGENOM" id="CLU_161754_0_0_1"/>
<sequence length="105" mass="12137">WCEKTDFKSKLPKAVKKAEEAEATMRQGQLDSHLQEMPRKERVIPYTDALFRKAAIEWLVATDQPIQALEHPAFQKMIGIAARATNTRDITEFVPLTKFEYCLEK</sequence>
<accession>A0A0C3FA64</accession>
<evidence type="ECO:0000313" key="2">
    <source>
        <dbReference type="Proteomes" id="UP000054166"/>
    </source>
</evidence>
<protein>
    <submittedName>
        <fullName evidence="1">Uncharacterized protein</fullName>
    </submittedName>
</protein>
<feature type="non-terminal residue" evidence="1">
    <location>
        <position position="1"/>
    </location>
</feature>
<keyword evidence="2" id="KW-1185">Reference proteome</keyword>
<dbReference type="EMBL" id="KN833031">
    <property type="protein sequence ID" value="KIM76799.1"/>
    <property type="molecule type" value="Genomic_DNA"/>
</dbReference>
<dbReference type="OrthoDB" id="3256444at2759"/>
<evidence type="ECO:0000313" key="1">
    <source>
        <dbReference type="EMBL" id="KIM76799.1"/>
    </source>
</evidence>
<dbReference type="AlphaFoldDB" id="A0A0C3FA64"/>
<gene>
    <name evidence="1" type="ORF">PILCRDRAFT_77443</name>
</gene>
<name>A0A0C3FA64_PILCF</name>
<reference evidence="1 2" key="1">
    <citation type="submission" date="2014-04" db="EMBL/GenBank/DDBJ databases">
        <authorList>
            <consortium name="DOE Joint Genome Institute"/>
            <person name="Kuo A."/>
            <person name="Tarkka M."/>
            <person name="Buscot F."/>
            <person name="Kohler A."/>
            <person name="Nagy L.G."/>
            <person name="Floudas D."/>
            <person name="Copeland A."/>
            <person name="Barry K.W."/>
            <person name="Cichocki N."/>
            <person name="Veneault-Fourrey C."/>
            <person name="LaButti K."/>
            <person name="Lindquist E.A."/>
            <person name="Lipzen A."/>
            <person name="Lundell T."/>
            <person name="Morin E."/>
            <person name="Murat C."/>
            <person name="Sun H."/>
            <person name="Tunlid A."/>
            <person name="Henrissat B."/>
            <person name="Grigoriev I.V."/>
            <person name="Hibbett D.S."/>
            <person name="Martin F."/>
            <person name="Nordberg H.P."/>
            <person name="Cantor M.N."/>
            <person name="Hua S.X."/>
        </authorList>
    </citation>
    <scope>NUCLEOTIDE SEQUENCE [LARGE SCALE GENOMIC DNA]</scope>
    <source>
        <strain evidence="1 2">F 1598</strain>
    </source>
</reference>
<organism evidence="1 2">
    <name type="scientific">Piloderma croceum (strain F 1598)</name>
    <dbReference type="NCBI Taxonomy" id="765440"/>
    <lineage>
        <taxon>Eukaryota</taxon>
        <taxon>Fungi</taxon>
        <taxon>Dikarya</taxon>
        <taxon>Basidiomycota</taxon>
        <taxon>Agaricomycotina</taxon>
        <taxon>Agaricomycetes</taxon>
        <taxon>Agaricomycetidae</taxon>
        <taxon>Atheliales</taxon>
        <taxon>Atheliaceae</taxon>
        <taxon>Piloderma</taxon>
    </lineage>
</organism>
<reference evidence="2" key="2">
    <citation type="submission" date="2015-01" db="EMBL/GenBank/DDBJ databases">
        <title>Evolutionary Origins and Diversification of the Mycorrhizal Mutualists.</title>
        <authorList>
            <consortium name="DOE Joint Genome Institute"/>
            <consortium name="Mycorrhizal Genomics Consortium"/>
            <person name="Kohler A."/>
            <person name="Kuo A."/>
            <person name="Nagy L.G."/>
            <person name="Floudas D."/>
            <person name="Copeland A."/>
            <person name="Barry K.W."/>
            <person name="Cichocki N."/>
            <person name="Veneault-Fourrey C."/>
            <person name="LaButti K."/>
            <person name="Lindquist E.A."/>
            <person name="Lipzen A."/>
            <person name="Lundell T."/>
            <person name="Morin E."/>
            <person name="Murat C."/>
            <person name="Riley R."/>
            <person name="Ohm R."/>
            <person name="Sun H."/>
            <person name="Tunlid A."/>
            <person name="Henrissat B."/>
            <person name="Grigoriev I.V."/>
            <person name="Hibbett D.S."/>
            <person name="Martin F."/>
        </authorList>
    </citation>
    <scope>NUCLEOTIDE SEQUENCE [LARGE SCALE GENOMIC DNA]</scope>
    <source>
        <strain evidence="2">F 1598</strain>
    </source>
</reference>